<keyword evidence="2" id="KW-0347">Helicase</keyword>
<evidence type="ECO:0000259" key="1">
    <source>
        <dbReference type="PROSITE" id="PS50965"/>
    </source>
</evidence>
<dbReference type="EMBL" id="FOFJ01000001">
    <property type="protein sequence ID" value="SEP61920.1"/>
    <property type="molecule type" value="Genomic_DNA"/>
</dbReference>
<evidence type="ECO:0000313" key="2">
    <source>
        <dbReference type="EMBL" id="SEP61920.1"/>
    </source>
</evidence>
<organism evidence="2 3">
    <name type="scientific">Azotobacter beijerinckii</name>
    <dbReference type="NCBI Taxonomy" id="170623"/>
    <lineage>
        <taxon>Bacteria</taxon>
        <taxon>Pseudomonadati</taxon>
        <taxon>Pseudomonadota</taxon>
        <taxon>Gammaproteobacteria</taxon>
        <taxon>Pseudomonadales</taxon>
        <taxon>Pseudomonadaceae</taxon>
        <taxon>Azotobacter</taxon>
    </lineage>
</organism>
<dbReference type="InterPro" id="IPR011528">
    <property type="entry name" value="NERD"/>
</dbReference>
<dbReference type="GO" id="GO:0004386">
    <property type="term" value="F:helicase activity"/>
    <property type="evidence" value="ECO:0007669"/>
    <property type="project" value="UniProtKB-KW"/>
</dbReference>
<name>A0A1H8ZBW8_9GAMM</name>
<evidence type="ECO:0000313" key="3">
    <source>
        <dbReference type="Proteomes" id="UP000199267"/>
    </source>
</evidence>
<proteinExistence type="predicted"/>
<keyword evidence="2" id="KW-0547">Nucleotide-binding</keyword>
<dbReference type="AlphaFoldDB" id="A0A1H8ZBW8"/>
<dbReference type="Proteomes" id="UP000199267">
    <property type="component" value="Unassembled WGS sequence"/>
</dbReference>
<sequence length="334" mass="37292">MILKEKDSAVSQDIKAAAGNNHEKDVAYYLRREFADAKDVLVLNDIRIEHAGEKAQIDHLVLHPKGFLIIESKSICGELKVNAQGEWSRSYKEQWMGMASPIRQAEIQADLLRDWLNTHRESFFDKIPLLGRTLGVVGYEWKVLCAVSSNAILHREGMPQKVSEQVIKAEFIAIKVKEVSATKGLLHSFVTTQPLYTQKALEQLSSFILEKQPANHTQTDHTLATPTVQSPVVSTPCEAAPPAPQIEPPTLSLSPMPLPCRKCGKSDALTDMWGKYGYYVKCGHCQGNTPMKKSCPRCHSEKTRVTKQLDKYFLACEDCAHSSLIFQNKATESA</sequence>
<dbReference type="RefSeq" id="WP_090618831.1">
    <property type="nucleotide sequence ID" value="NZ_FOFJ01000001.1"/>
</dbReference>
<dbReference type="PROSITE" id="PS50965">
    <property type="entry name" value="NERD"/>
    <property type="match status" value="1"/>
</dbReference>
<feature type="domain" description="NERD" evidence="1">
    <location>
        <begin position="18"/>
        <end position="135"/>
    </location>
</feature>
<gene>
    <name evidence="2" type="ORF">SAMN04244573_00194</name>
</gene>
<keyword evidence="2" id="KW-0378">Hydrolase</keyword>
<dbReference type="Pfam" id="PF08378">
    <property type="entry name" value="NERD"/>
    <property type="match status" value="1"/>
</dbReference>
<keyword evidence="2" id="KW-0067">ATP-binding</keyword>
<accession>A0A1H8ZBW8</accession>
<reference evidence="2 3" key="1">
    <citation type="submission" date="2016-10" db="EMBL/GenBank/DDBJ databases">
        <authorList>
            <person name="de Groot N.N."/>
        </authorList>
    </citation>
    <scope>NUCLEOTIDE SEQUENCE [LARGE SCALE GENOMIC DNA]</scope>
    <source>
        <strain evidence="2 3">DSM 378</strain>
    </source>
</reference>
<protein>
    <submittedName>
        <fullName evidence="2">Replication restart DNA helicase PriA</fullName>
    </submittedName>
</protein>